<name>A0A3M7SMX0_BRAPC</name>
<comment type="caution">
    <text evidence="1">The sequence shown here is derived from an EMBL/GenBank/DDBJ whole genome shotgun (WGS) entry which is preliminary data.</text>
</comment>
<accession>A0A3M7SMX0</accession>
<organism evidence="1 2">
    <name type="scientific">Brachionus plicatilis</name>
    <name type="common">Marine rotifer</name>
    <name type="synonym">Brachionus muelleri</name>
    <dbReference type="NCBI Taxonomy" id="10195"/>
    <lineage>
        <taxon>Eukaryota</taxon>
        <taxon>Metazoa</taxon>
        <taxon>Spiralia</taxon>
        <taxon>Gnathifera</taxon>
        <taxon>Rotifera</taxon>
        <taxon>Eurotatoria</taxon>
        <taxon>Monogononta</taxon>
        <taxon>Pseudotrocha</taxon>
        <taxon>Ploima</taxon>
        <taxon>Brachionidae</taxon>
        <taxon>Brachionus</taxon>
    </lineage>
</organism>
<keyword evidence="2" id="KW-1185">Reference proteome</keyword>
<proteinExistence type="predicted"/>
<evidence type="ECO:0000313" key="2">
    <source>
        <dbReference type="Proteomes" id="UP000276133"/>
    </source>
</evidence>
<dbReference type="AlphaFoldDB" id="A0A3M7SMX0"/>
<reference evidence="1 2" key="1">
    <citation type="journal article" date="2018" name="Sci. Rep.">
        <title>Genomic signatures of local adaptation to the degree of environmental predictability in rotifers.</title>
        <authorList>
            <person name="Franch-Gras L."/>
            <person name="Hahn C."/>
            <person name="Garcia-Roger E.M."/>
            <person name="Carmona M.J."/>
            <person name="Serra M."/>
            <person name="Gomez A."/>
        </authorList>
    </citation>
    <scope>NUCLEOTIDE SEQUENCE [LARGE SCALE GENOMIC DNA]</scope>
    <source>
        <strain evidence="1">HYR1</strain>
    </source>
</reference>
<dbReference type="Proteomes" id="UP000276133">
    <property type="component" value="Unassembled WGS sequence"/>
</dbReference>
<gene>
    <name evidence="1" type="ORF">BpHYR1_005821</name>
</gene>
<protein>
    <submittedName>
        <fullName evidence="1">Uncharacterized protein</fullName>
    </submittedName>
</protein>
<dbReference type="EMBL" id="REGN01001097">
    <property type="protein sequence ID" value="RNA37079.1"/>
    <property type="molecule type" value="Genomic_DNA"/>
</dbReference>
<evidence type="ECO:0000313" key="1">
    <source>
        <dbReference type="EMBL" id="RNA37079.1"/>
    </source>
</evidence>
<sequence length="93" mass="11282">MFNIHSVIWCKNQSPYFSINILIWNGKIDIKPLEYYFSNLRKTAAFLVLFEFRRRISFFSIEILKNDIKYFIKELETEIVSIKSSILKFDYQN</sequence>